<evidence type="ECO:0000313" key="3">
    <source>
        <dbReference type="Proteomes" id="UP000179243"/>
    </source>
</evidence>
<dbReference type="Proteomes" id="UP000179243">
    <property type="component" value="Unassembled WGS sequence"/>
</dbReference>
<sequence length="237" mass="25566">MKMYTEGTCVVVEIPDDLQGPTIEELDDQLAGLAAQRCATVLVDFTQVQYLYSRGVGILIKYNRIFREQGATFAIVNVSRKTMDFINQFKLGLVLSIYQTREEFDFASQSTDAESNETAVAAGLRATVREEVAGSVVDLAGTCDSRADLRALSIVIGPLVFGKGRIVYINAVNLIYVDEDGVAMLEDFGAKAKAAGGVAALCGANEVVAERFSEIGKGSLGFFISVAEAQRLLQLKT</sequence>
<dbReference type="Gene3D" id="3.30.750.24">
    <property type="entry name" value="STAS domain"/>
    <property type="match status" value="1"/>
</dbReference>
<dbReference type="GO" id="GO:0043856">
    <property type="term" value="F:anti-sigma factor antagonist activity"/>
    <property type="evidence" value="ECO:0007669"/>
    <property type="project" value="TreeGrafter"/>
</dbReference>
<dbReference type="PANTHER" id="PTHR33495:SF2">
    <property type="entry name" value="ANTI-SIGMA FACTOR ANTAGONIST TM_1081-RELATED"/>
    <property type="match status" value="1"/>
</dbReference>
<accession>A0A1F7F8Z4</accession>
<organism evidence="2 3">
    <name type="scientific">Candidatus Raymondbacteria bacterium RIFOXYD12_FULL_49_13</name>
    <dbReference type="NCBI Taxonomy" id="1817890"/>
    <lineage>
        <taxon>Bacteria</taxon>
        <taxon>Raymondiibacteriota</taxon>
    </lineage>
</organism>
<evidence type="ECO:0000313" key="2">
    <source>
        <dbReference type="EMBL" id="OGK03139.1"/>
    </source>
</evidence>
<reference evidence="2 3" key="1">
    <citation type="journal article" date="2016" name="Nat. Commun.">
        <title>Thousands of microbial genomes shed light on interconnected biogeochemical processes in an aquifer system.</title>
        <authorList>
            <person name="Anantharaman K."/>
            <person name="Brown C.T."/>
            <person name="Hug L.A."/>
            <person name="Sharon I."/>
            <person name="Castelle C.J."/>
            <person name="Probst A.J."/>
            <person name="Thomas B.C."/>
            <person name="Singh A."/>
            <person name="Wilkins M.J."/>
            <person name="Karaoz U."/>
            <person name="Brodie E.L."/>
            <person name="Williams K.H."/>
            <person name="Hubbard S.S."/>
            <person name="Banfield J.F."/>
        </authorList>
    </citation>
    <scope>NUCLEOTIDE SEQUENCE [LARGE SCALE GENOMIC DNA]</scope>
</reference>
<proteinExistence type="predicted"/>
<dbReference type="InterPro" id="IPR002645">
    <property type="entry name" value="STAS_dom"/>
</dbReference>
<name>A0A1F7F8Z4_UNCRA</name>
<protein>
    <recommendedName>
        <fullName evidence="1">STAS domain-containing protein</fullName>
    </recommendedName>
</protein>
<comment type="caution">
    <text evidence="2">The sequence shown here is derived from an EMBL/GenBank/DDBJ whole genome shotgun (WGS) entry which is preliminary data.</text>
</comment>
<dbReference type="SUPFAM" id="SSF52091">
    <property type="entry name" value="SpoIIaa-like"/>
    <property type="match status" value="2"/>
</dbReference>
<dbReference type="InterPro" id="IPR036513">
    <property type="entry name" value="STAS_dom_sf"/>
</dbReference>
<dbReference type="EMBL" id="MFYX01000096">
    <property type="protein sequence ID" value="OGK03139.1"/>
    <property type="molecule type" value="Genomic_DNA"/>
</dbReference>
<dbReference type="CDD" id="cd07043">
    <property type="entry name" value="STAS_anti-anti-sigma_factors"/>
    <property type="match status" value="1"/>
</dbReference>
<feature type="domain" description="STAS" evidence="1">
    <location>
        <begin position="1"/>
        <end position="111"/>
    </location>
</feature>
<gene>
    <name evidence="2" type="ORF">A2519_06975</name>
</gene>
<dbReference type="Pfam" id="PF01740">
    <property type="entry name" value="STAS"/>
    <property type="match status" value="1"/>
</dbReference>
<evidence type="ECO:0000259" key="1">
    <source>
        <dbReference type="PROSITE" id="PS50801"/>
    </source>
</evidence>
<dbReference type="AlphaFoldDB" id="A0A1F7F8Z4"/>
<dbReference type="PROSITE" id="PS50801">
    <property type="entry name" value="STAS"/>
    <property type="match status" value="1"/>
</dbReference>
<dbReference type="PANTHER" id="PTHR33495">
    <property type="entry name" value="ANTI-SIGMA FACTOR ANTAGONIST TM_1081-RELATED-RELATED"/>
    <property type="match status" value="1"/>
</dbReference>